<keyword evidence="3" id="KW-1185">Reference proteome</keyword>
<dbReference type="Proteomes" id="UP001206925">
    <property type="component" value="Unassembled WGS sequence"/>
</dbReference>
<proteinExistence type="predicted"/>
<comment type="caution">
    <text evidence="2">The sequence shown here is derived from an EMBL/GenBank/DDBJ whole genome shotgun (WGS) entry which is preliminary data.</text>
</comment>
<organism evidence="2 3">
    <name type="scientific">Ambrosia artemisiifolia</name>
    <name type="common">Common ragweed</name>
    <dbReference type="NCBI Taxonomy" id="4212"/>
    <lineage>
        <taxon>Eukaryota</taxon>
        <taxon>Viridiplantae</taxon>
        <taxon>Streptophyta</taxon>
        <taxon>Embryophyta</taxon>
        <taxon>Tracheophyta</taxon>
        <taxon>Spermatophyta</taxon>
        <taxon>Magnoliopsida</taxon>
        <taxon>eudicotyledons</taxon>
        <taxon>Gunneridae</taxon>
        <taxon>Pentapetalae</taxon>
        <taxon>asterids</taxon>
        <taxon>campanulids</taxon>
        <taxon>Asterales</taxon>
        <taxon>Asteraceae</taxon>
        <taxon>Asteroideae</taxon>
        <taxon>Heliantheae alliance</taxon>
        <taxon>Heliantheae</taxon>
        <taxon>Ambrosia</taxon>
    </lineage>
</organism>
<dbReference type="AlphaFoldDB" id="A0AAD5BRU1"/>
<feature type="non-terminal residue" evidence="2">
    <location>
        <position position="1"/>
    </location>
</feature>
<evidence type="ECO:0000313" key="2">
    <source>
        <dbReference type="EMBL" id="KAI7728493.1"/>
    </source>
</evidence>
<protein>
    <submittedName>
        <fullName evidence="2">Uncharacterized protein</fullName>
    </submittedName>
</protein>
<evidence type="ECO:0000313" key="3">
    <source>
        <dbReference type="Proteomes" id="UP001206925"/>
    </source>
</evidence>
<feature type="region of interest" description="Disordered" evidence="1">
    <location>
        <begin position="21"/>
        <end position="46"/>
    </location>
</feature>
<name>A0AAD5BRU1_AMBAR</name>
<gene>
    <name evidence="2" type="ORF">M8C21_027491</name>
</gene>
<accession>A0AAD5BRU1</accession>
<sequence>PHSNSQSISIILIFHSNSNPNQPTAVLAPPSSPSATDHRSSSLRHRISSHRLLHSAKRWTICVAN</sequence>
<evidence type="ECO:0000256" key="1">
    <source>
        <dbReference type="SAM" id="MobiDB-lite"/>
    </source>
</evidence>
<reference evidence="2" key="1">
    <citation type="submission" date="2022-06" db="EMBL/GenBank/DDBJ databases">
        <title>Uncovering the hologenomic basis of an extraordinary plant invasion.</title>
        <authorList>
            <person name="Bieker V.C."/>
            <person name="Martin M.D."/>
            <person name="Gilbert T."/>
            <person name="Hodgins K."/>
            <person name="Battlay P."/>
            <person name="Petersen B."/>
            <person name="Wilson J."/>
        </authorList>
    </citation>
    <scope>NUCLEOTIDE SEQUENCE</scope>
    <source>
        <strain evidence="2">AA19_3_7</strain>
        <tissue evidence="2">Leaf</tissue>
    </source>
</reference>
<dbReference type="EMBL" id="JAMZMK010011201">
    <property type="protein sequence ID" value="KAI7728493.1"/>
    <property type="molecule type" value="Genomic_DNA"/>
</dbReference>